<accession>A0ABP3ACC0</accession>
<reference evidence="1 2" key="1">
    <citation type="submission" date="2014-01" db="EMBL/GenBank/DDBJ databases">
        <authorList>
            <person name="Dobos K."/>
            <person name="Lenaerts A."/>
            <person name="Ordway D."/>
            <person name="DeGroote M.A."/>
            <person name="Parker T."/>
            <person name="Sizemore C."/>
            <person name="Tallon L.J."/>
            <person name="Sadzewicz L.K."/>
            <person name="Sengamalay N."/>
            <person name="Fraser C.M."/>
            <person name="Hine E."/>
            <person name="Shefchek K.A."/>
            <person name="Das S.P."/>
            <person name="Tettelin H."/>
        </authorList>
    </citation>
    <scope>NUCLEOTIDE SEQUENCE [LARGE SCALE GENOMIC DNA]</scope>
    <source>
        <strain evidence="1 2">Harvey</strain>
    </source>
</reference>
<proteinExistence type="predicted"/>
<dbReference type="Proteomes" id="UP000020681">
    <property type="component" value="Unassembled WGS sequence"/>
</dbReference>
<organism evidence="1 2">
    <name type="scientific">Mycobacterium ulcerans str. Harvey</name>
    <dbReference type="NCBI Taxonomy" id="1299332"/>
    <lineage>
        <taxon>Bacteria</taxon>
        <taxon>Bacillati</taxon>
        <taxon>Actinomycetota</taxon>
        <taxon>Actinomycetes</taxon>
        <taxon>Mycobacteriales</taxon>
        <taxon>Mycobacteriaceae</taxon>
        <taxon>Mycobacterium</taxon>
        <taxon>Mycobacterium ulcerans group</taxon>
    </lineage>
</organism>
<keyword evidence="2" id="KW-1185">Reference proteome</keyword>
<protein>
    <submittedName>
        <fullName evidence="1">Uncharacterized protein</fullName>
    </submittedName>
</protein>
<dbReference type="EMBL" id="JAOL01000144">
    <property type="protein sequence ID" value="EUA88296.1"/>
    <property type="molecule type" value="Genomic_DNA"/>
</dbReference>
<evidence type="ECO:0000313" key="1">
    <source>
        <dbReference type="EMBL" id="EUA88296.1"/>
    </source>
</evidence>
<name>A0ABP3ACC0_MYCUL</name>
<evidence type="ECO:0000313" key="2">
    <source>
        <dbReference type="Proteomes" id="UP000020681"/>
    </source>
</evidence>
<sequence length="42" mass="4411">MLLPGDSLVGDPATQTTEALCIDAPVSAVWPWLLQMGQDRGG</sequence>
<comment type="caution">
    <text evidence="1">The sequence shown here is derived from an EMBL/GenBank/DDBJ whole genome shotgun (WGS) entry which is preliminary data.</text>
</comment>
<gene>
    <name evidence="1" type="ORF">I551_5220</name>
</gene>